<sequence>MPRQEADQWAVSSAGFDLVMHRSWPALRVIEDRGWLLRSSRGVTKRANSVLPMARSVAGTSAEAELSSLLAAVERAEDHYRALGLPCILQRRLSTESPGLAGLLSRRGYSELGHTEIMAMNLDSEPAAVEHEQIDYSSKPTAAWLDFMAETGGLEEDAKLTLGEVLAGGRAIYGAISRRGRVVSIARLSLDVESGWAGISSVETAIAERRRGLAGALIRGLLAAGYRDGARRAFLQVEHVNAGARRLYAQLGFGHADDYFYSILAQ</sequence>
<evidence type="ECO:0000259" key="1">
    <source>
        <dbReference type="PROSITE" id="PS51186"/>
    </source>
</evidence>
<organism evidence="2 3">
    <name type="scientific">Psychromicrobium silvestre</name>
    <dbReference type="NCBI Taxonomy" id="1645614"/>
    <lineage>
        <taxon>Bacteria</taxon>
        <taxon>Bacillati</taxon>
        <taxon>Actinomycetota</taxon>
        <taxon>Actinomycetes</taxon>
        <taxon>Micrococcales</taxon>
        <taxon>Micrococcaceae</taxon>
        <taxon>Psychromicrobium</taxon>
    </lineage>
</organism>
<evidence type="ECO:0000313" key="3">
    <source>
        <dbReference type="Proteomes" id="UP000521748"/>
    </source>
</evidence>
<dbReference type="InterPro" id="IPR000182">
    <property type="entry name" value="GNAT_dom"/>
</dbReference>
<dbReference type="RefSeq" id="WP_179388093.1">
    <property type="nucleotide sequence ID" value="NZ_JACBYQ010000001.1"/>
</dbReference>
<dbReference type="Pfam" id="PF24553">
    <property type="entry name" value="Rv0428c_C"/>
    <property type="match status" value="1"/>
</dbReference>
<reference evidence="2 3" key="1">
    <citation type="submission" date="2020-07" db="EMBL/GenBank/DDBJ databases">
        <title>Sequencing the genomes of 1000 actinobacteria strains.</title>
        <authorList>
            <person name="Klenk H.-P."/>
        </authorList>
    </citation>
    <scope>NUCLEOTIDE SEQUENCE [LARGE SCALE GENOMIC DNA]</scope>
    <source>
        <strain evidence="2 3">DSM 102047</strain>
    </source>
</reference>
<comment type="caution">
    <text evidence="2">The sequence shown here is derived from an EMBL/GenBank/DDBJ whole genome shotgun (WGS) entry which is preliminary data.</text>
</comment>
<gene>
    <name evidence="2" type="ORF">FHU41_000539</name>
</gene>
<dbReference type="GO" id="GO:0005840">
    <property type="term" value="C:ribosome"/>
    <property type="evidence" value="ECO:0007669"/>
    <property type="project" value="UniProtKB-KW"/>
</dbReference>
<feature type="domain" description="N-acetyltransferase" evidence="1">
    <location>
        <begin position="115"/>
        <end position="266"/>
    </location>
</feature>
<dbReference type="Gene3D" id="3.40.630.30">
    <property type="match status" value="1"/>
</dbReference>
<protein>
    <submittedName>
        <fullName evidence="2">Ribosomal protein S18 acetylase RimI-like enzyme</fullName>
    </submittedName>
</protein>
<keyword evidence="2" id="KW-0689">Ribosomal protein</keyword>
<dbReference type="InterPro" id="IPR056935">
    <property type="entry name" value="Rv0428c-like_C"/>
</dbReference>
<dbReference type="GO" id="GO:0016747">
    <property type="term" value="F:acyltransferase activity, transferring groups other than amino-acyl groups"/>
    <property type="evidence" value="ECO:0007669"/>
    <property type="project" value="InterPro"/>
</dbReference>
<dbReference type="EMBL" id="JACBYQ010000001">
    <property type="protein sequence ID" value="NYE94318.1"/>
    <property type="molecule type" value="Genomic_DNA"/>
</dbReference>
<keyword evidence="2" id="KW-0687">Ribonucleoprotein</keyword>
<keyword evidence="3" id="KW-1185">Reference proteome</keyword>
<evidence type="ECO:0000313" key="2">
    <source>
        <dbReference type="EMBL" id="NYE94318.1"/>
    </source>
</evidence>
<name>A0A7Y9LRM3_9MICC</name>
<dbReference type="Proteomes" id="UP000521748">
    <property type="component" value="Unassembled WGS sequence"/>
</dbReference>
<dbReference type="InterPro" id="IPR016181">
    <property type="entry name" value="Acyl_CoA_acyltransferase"/>
</dbReference>
<dbReference type="SUPFAM" id="SSF55729">
    <property type="entry name" value="Acyl-CoA N-acyltransferases (Nat)"/>
    <property type="match status" value="1"/>
</dbReference>
<proteinExistence type="predicted"/>
<accession>A0A7Y9LRM3</accession>
<dbReference type="AlphaFoldDB" id="A0A7Y9LRM3"/>
<dbReference type="PROSITE" id="PS51186">
    <property type="entry name" value="GNAT"/>
    <property type="match status" value="1"/>
</dbReference>